<evidence type="ECO:0000313" key="6">
    <source>
        <dbReference type="EMBL" id="GEA87083.1"/>
    </source>
</evidence>
<dbReference type="Pfam" id="PF13476">
    <property type="entry name" value="AAA_23"/>
    <property type="match status" value="1"/>
</dbReference>
<feature type="domain" description="Rad50/SbcC-type AAA" evidence="5">
    <location>
        <begin position="6"/>
        <end position="222"/>
    </location>
</feature>
<dbReference type="GO" id="GO:0016887">
    <property type="term" value="F:ATP hydrolysis activity"/>
    <property type="evidence" value="ECO:0007669"/>
    <property type="project" value="InterPro"/>
</dbReference>
<dbReference type="Pfam" id="PF13558">
    <property type="entry name" value="SbcC_Walker_B"/>
    <property type="match status" value="1"/>
</dbReference>
<dbReference type="InterPro" id="IPR038729">
    <property type="entry name" value="Rad50/SbcC_AAA"/>
</dbReference>
<comment type="subunit">
    <text evidence="2">Heterodimer of SbcC and SbcD.</text>
</comment>
<evidence type="ECO:0000256" key="4">
    <source>
        <dbReference type="SAM" id="MobiDB-lite"/>
    </source>
</evidence>
<dbReference type="Gene3D" id="3.40.50.300">
    <property type="entry name" value="P-loop containing nucleotide triphosphate hydrolases"/>
    <property type="match status" value="2"/>
</dbReference>
<dbReference type="PANTHER" id="PTHR32114:SF2">
    <property type="entry name" value="ABC TRANSPORTER ABCH.3"/>
    <property type="match status" value="1"/>
</dbReference>
<accession>A0A4Y3KSW5</accession>
<organism evidence="6 7">
    <name type="scientific">Cellulomonas cellasea</name>
    <dbReference type="NCBI Taxonomy" id="43670"/>
    <lineage>
        <taxon>Bacteria</taxon>
        <taxon>Bacillati</taxon>
        <taxon>Actinomycetota</taxon>
        <taxon>Actinomycetes</taxon>
        <taxon>Micrococcales</taxon>
        <taxon>Cellulomonadaceae</taxon>
        <taxon>Cellulomonas</taxon>
    </lineage>
</organism>
<protein>
    <recommendedName>
        <fullName evidence="3">Nuclease SbcCD subunit C</fullName>
    </recommendedName>
</protein>
<sequence length="1059" mass="111816">MYLRTLTLQAIGPFAGRFTVDFAQLGASGLFLLEGPTGAGKSTLIDAIVFALYGKVASAATSEDRLRSGFAGPDDESVVDLVFETSAGVFRVRRTPAYDRPKKRGTGTARQQATVKLWRLPAESPAETDGAAGGAGTGGAGTGSARDGEPAEGEIVSTRLDEAGAELQRIVGLDRAQFVQTIVLPQGEFASFLRADPEHRRGLLQKIFGTEVYERLQRRLEELRRDALRATADARARLVTATAHFVGAAGLDGESADELRALAEDAAPETADAARRCAERLEAGSHEASVRDADARRALTAAEARVTAAEQTLGLLTRRTALRAEQDALVARADEHTEDLARRDRARRGAVVRALLAGVDAALTEVASAEKSVHAAVDAAPEGLVPQHARAFGLLGHRAATLPGDADDTRGHAGPALTHELESERARAADLAATLGRLVELESGLPDRRRAVEDLRNTLAASRAERVRLTEELATRPVERAEIVAAVEGARGLVAELPGRRAQLAAAEQVLNAVVTSERTRTQLEQVMRRRDVAAQAARAAVEHEAAVRAARIAGIAGELASTLAADDPCPVCGGTEHPAKAALSPDHASAEEVEAAEHARVEATRVLDERAADVATLTERLAGLREQAGDLTPAEAQDRLDEARLLVTMAHGGVAALERAEAALVAHDEETERARTARAELATLCASEAERLTAREHEVARDEREVLDARGDHPTVAARRAALLVRVEAATTVLDALTAVAQARADLGRRRAELADAVTEQGFLDTDDVRSALLRADELAALDARIQRHEAAVLRVREALASPELAGLPEDAAAAPEAQRELDDARAACDGCRSTASAAAGAAAVAEQQAALAGSALAQVESTVAALARAHADSGPVLRMANLATASGSDNARALTLATYVLVRRFEDVVAAANDRLLLMSDGRYELVRSDEREDVRTRRTGLSMRVVDHSTGIERDPRTLSGGETFYVSLCLALGMADVVTAEAGGMDLGTLFVDEGFGSLDPHTLDVVLAELGRLRAGGRVIGVVSHVETLKQSIADRIEVRHLPDGSSTLAVRAG</sequence>
<proteinExistence type="inferred from homology"/>
<dbReference type="GO" id="GO:0006302">
    <property type="term" value="P:double-strand break repair"/>
    <property type="evidence" value="ECO:0007669"/>
    <property type="project" value="InterPro"/>
</dbReference>
<evidence type="ECO:0000256" key="1">
    <source>
        <dbReference type="ARBA" id="ARBA00006930"/>
    </source>
</evidence>
<dbReference type="Proteomes" id="UP000317046">
    <property type="component" value="Unassembled WGS sequence"/>
</dbReference>
<dbReference type="SUPFAM" id="SSF52540">
    <property type="entry name" value="P-loop containing nucleoside triphosphate hydrolases"/>
    <property type="match status" value="1"/>
</dbReference>
<dbReference type="InterPro" id="IPR027417">
    <property type="entry name" value="P-loop_NTPase"/>
</dbReference>
<feature type="compositionally biased region" description="Gly residues" evidence="4">
    <location>
        <begin position="131"/>
        <end position="142"/>
    </location>
</feature>
<keyword evidence="7" id="KW-1185">Reference proteome</keyword>
<name>A0A4Y3KSW5_9CELL</name>
<evidence type="ECO:0000259" key="5">
    <source>
        <dbReference type="Pfam" id="PF13476"/>
    </source>
</evidence>
<evidence type="ECO:0000256" key="3">
    <source>
        <dbReference type="ARBA" id="ARBA00013368"/>
    </source>
</evidence>
<dbReference type="RefSeq" id="WP_141372053.1">
    <property type="nucleotide sequence ID" value="NZ_BJLR01000011.1"/>
</dbReference>
<feature type="region of interest" description="Disordered" evidence="4">
    <location>
        <begin position="124"/>
        <end position="152"/>
    </location>
</feature>
<evidence type="ECO:0000313" key="7">
    <source>
        <dbReference type="Proteomes" id="UP000317046"/>
    </source>
</evidence>
<dbReference type="EMBL" id="BJLR01000011">
    <property type="protein sequence ID" value="GEA87083.1"/>
    <property type="molecule type" value="Genomic_DNA"/>
</dbReference>
<evidence type="ECO:0000256" key="2">
    <source>
        <dbReference type="ARBA" id="ARBA00011322"/>
    </source>
</evidence>
<reference evidence="6" key="1">
    <citation type="submission" date="2019-06" db="EMBL/GenBank/DDBJ databases">
        <title>Whole genome shotgun sequence of Cellulomonas cellasea NBRC 3753.</title>
        <authorList>
            <person name="Hosoyama A."/>
            <person name="Uohara A."/>
            <person name="Ohji S."/>
            <person name="Ichikawa N."/>
        </authorList>
    </citation>
    <scope>NUCLEOTIDE SEQUENCE [LARGE SCALE GENOMIC DNA]</scope>
    <source>
        <strain evidence="6">NBRC 3753</strain>
    </source>
</reference>
<dbReference type="AlphaFoldDB" id="A0A4Y3KSW5"/>
<dbReference type="PANTHER" id="PTHR32114">
    <property type="entry name" value="ABC TRANSPORTER ABCH.3"/>
    <property type="match status" value="1"/>
</dbReference>
<comment type="caution">
    <text evidence="6">The sequence shown here is derived from an EMBL/GenBank/DDBJ whole genome shotgun (WGS) entry which is preliminary data.</text>
</comment>
<gene>
    <name evidence="6" type="primary">sbcC</name>
    <name evidence="6" type="ORF">CCE01nite_10320</name>
</gene>
<comment type="similarity">
    <text evidence="1">Belongs to the SMC family. SbcC subfamily.</text>
</comment>